<dbReference type="EMBL" id="FMZO01000003">
    <property type="protein sequence ID" value="SDC58603.1"/>
    <property type="molecule type" value="Genomic_DNA"/>
</dbReference>
<dbReference type="OrthoDB" id="770607at2"/>
<dbReference type="PROSITE" id="PS51257">
    <property type="entry name" value="PROKAR_LIPOPROTEIN"/>
    <property type="match status" value="1"/>
</dbReference>
<evidence type="ECO:0000259" key="1">
    <source>
        <dbReference type="PROSITE" id="PS51145"/>
    </source>
</evidence>
<protein>
    <recommendedName>
        <fullName evidence="1">ZU5 domain-containing protein</fullName>
    </recommendedName>
</protein>
<reference evidence="3" key="1">
    <citation type="submission" date="2016-10" db="EMBL/GenBank/DDBJ databases">
        <authorList>
            <person name="Varghese N."/>
            <person name="Submissions S."/>
        </authorList>
    </citation>
    <scope>NUCLEOTIDE SEQUENCE [LARGE SCALE GENOMIC DNA]</scope>
    <source>
        <strain evidence="3">DSM 25811 / CCM 8410 / LMG 26954 / E90</strain>
    </source>
</reference>
<sequence>MKKFHLYLIALVIGIISCTKTDTPDSETPIDLSSLTPEVTSKGMPTGSVYTQQVGAAGGNVQSPDGKISIDIPAGALSANTAIGIQPITNEAPMGAGNAYRLTPEGAVFARPVTITIKYGGDMKPGLSWIVTQKADGSWLGDRNTQTDETTKTLSVKTTHFSDWGTGKLIDFRLAPKNTVLKVKGQVQLYVNGFKKMEPAGDDELVPLAPLYKKNADDDALAPLPVLLAEKMEQLNNYKLDFKEWRLSGQGNLKPAGSRATYTAPDKIPSPNPVTVSVNINATNNGKTTKLILLSNIKIVDADLYLLLTVDGTTYEYYQYGFNGSVPPDPNNLSIANCGIDDNLLSVAGTHVQNNSNMVSSFALSVSNPAEGTVTLKCLLNNGQDDAQFTLGSQQAVYDMNQIIRTPIPGPGCDDAAKCANMTITFTTYENKWNGKVTGTFSGILYEDKPGFSDECKSTIAHNITGEFNLVRAN</sequence>
<proteinExistence type="predicted"/>
<dbReference type="Gene3D" id="2.60.220.30">
    <property type="match status" value="1"/>
</dbReference>
<name>A0A1G6MSR4_NIADE</name>
<accession>A0A1G6MSR4</accession>
<evidence type="ECO:0000313" key="2">
    <source>
        <dbReference type="EMBL" id="SDC58603.1"/>
    </source>
</evidence>
<organism evidence="2 3">
    <name type="scientific">Niabella drilacis (strain DSM 25811 / CCM 8410 / CCUG 62505 / LMG 26954 / E90)</name>
    <dbReference type="NCBI Taxonomy" id="1285928"/>
    <lineage>
        <taxon>Bacteria</taxon>
        <taxon>Pseudomonadati</taxon>
        <taxon>Bacteroidota</taxon>
        <taxon>Chitinophagia</taxon>
        <taxon>Chitinophagales</taxon>
        <taxon>Chitinophagaceae</taxon>
        <taxon>Niabella</taxon>
    </lineage>
</organism>
<dbReference type="RefSeq" id="WP_143019680.1">
    <property type="nucleotide sequence ID" value="NZ_FMZO01000003.1"/>
</dbReference>
<dbReference type="PROSITE" id="PS51145">
    <property type="entry name" value="ZU5"/>
    <property type="match status" value="1"/>
</dbReference>
<dbReference type="AlphaFoldDB" id="A0A1G6MSR4"/>
<feature type="domain" description="ZU5" evidence="1">
    <location>
        <begin position="48"/>
        <end position="170"/>
    </location>
</feature>
<dbReference type="InterPro" id="IPR000906">
    <property type="entry name" value="ZU5_dom"/>
</dbReference>
<keyword evidence="3" id="KW-1185">Reference proteome</keyword>
<dbReference type="Proteomes" id="UP000198757">
    <property type="component" value="Unassembled WGS sequence"/>
</dbReference>
<gene>
    <name evidence="2" type="ORF">SAMN04487894_10325</name>
</gene>
<evidence type="ECO:0000313" key="3">
    <source>
        <dbReference type="Proteomes" id="UP000198757"/>
    </source>
</evidence>